<proteinExistence type="predicted"/>
<organism evidence="3 4">
    <name type="scientific">Marinicauda salina</name>
    <dbReference type="NCBI Taxonomy" id="2135793"/>
    <lineage>
        <taxon>Bacteria</taxon>
        <taxon>Pseudomonadati</taxon>
        <taxon>Pseudomonadota</taxon>
        <taxon>Alphaproteobacteria</taxon>
        <taxon>Maricaulales</taxon>
        <taxon>Maricaulaceae</taxon>
        <taxon>Marinicauda</taxon>
    </lineage>
</organism>
<evidence type="ECO:0000313" key="3">
    <source>
        <dbReference type="EMBL" id="PWE16840.1"/>
    </source>
</evidence>
<feature type="region of interest" description="Disordered" evidence="1">
    <location>
        <begin position="43"/>
        <end position="93"/>
    </location>
</feature>
<dbReference type="AlphaFoldDB" id="A0A2U2BS62"/>
<sequence>MRPPDRGGAARPCCKGRPVMPKWFITLFASLAFALASAAPAPAQIDADGDGSPRGADCDDSDASRYPGNDEIADRDGHDEDCDPETFGTRDDDGDGFVPDWACNVDAGGRRYCGRDCDDAVRAIHPLQIDICNRRDDNCNGEIDEDQPCDTLRAVMDEAEADAAEARSEARIDDMTDSGDIIENGTQIDPRVVLGSAAQAIAGGGGQGACADAVQGRVAWNYQGQTQWAANNVASLCEGAEASTEPAACFEQAMHGGVARADGSDRWSWGEALELCRGTGSAADSIACFEAEIAGGAATAAAIDRCDGRF</sequence>
<feature type="chain" id="PRO_5015732319" evidence="2">
    <location>
        <begin position="39"/>
        <end position="310"/>
    </location>
</feature>
<protein>
    <submittedName>
        <fullName evidence="3">Uncharacterized protein</fullName>
    </submittedName>
</protein>
<evidence type="ECO:0000256" key="1">
    <source>
        <dbReference type="SAM" id="MobiDB-lite"/>
    </source>
</evidence>
<evidence type="ECO:0000313" key="4">
    <source>
        <dbReference type="Proteomes" id="UP000245168"/>
    </source>
</evidence>
<reference evidence="4" key="1">
    <citation type="submission" date="2018-05" db="EMBL/GenBank/DDBJ databases">
        <authorList>
            <person name="Liu B.-T."/>
        </authorList>
    </citation>
    <scope>NUCLEOTIDE SEQUENCE [LARGE SCALE GENOMIC DNA]</scope>
    <source>
        <strain evidence="4">WD6-1</strain>
    </source>
</reference>
<keyword evidence="4" id="KW-1185">Reference proteome</keyword>
<evidence type="ECO:0000256" key="2">
    <source>
        <dbReference type="SAM" id="SignalP"/>
    </source>
</evidence>
<comment type="caution">
    <text evidence="3">The sequence shown here is derived from an EMBL/GenBank/DDBJ whole genome shotgun (WGS) entry which is preliminary data.</text>
</comment>
<keyword evidence="2" id="KW-0732">Signal</keyword>
<name>A0A2U2BS62_9PROT</name>
<gene>
    <name evidence="3" type="ORF">DDZ18_11660</name>
</gene>
<dbReference type="Proteomes" id="UP000245168">
    <property type="component" value="Unassembled WGS sequence"/>
</dbReference>
<dbReference type="InterPro" id="IPR021655">
    <property type="entry name" value="Put_metal-bd"/>
</dbReference>
<accession>A0A2U2BS62</accession>
<feature type="signal peptide" evidence="2">
    <location>
        <begin position="1"/>
        <end position="38"/>
    </location>
</feature>
<dbReference type="EMBL" id="QEXV01000005">
    <property type="protein sequence ID" value="PWE16840.1"/>
    <property type="molecule type" value="Genomic_DNA"/>
</dbReference>
<dbReference type="Pfam" id="PF11617">
    <property type="entry name" value="Cu-binding_MopE"/>
    <property type="match status" value="2"/>
</dbReference>